<dbReference type="InterPro" id="IPR002293">
    <property type="entry name" value="AA/rel_permease1"/>
</dbReference>
<evidence type="ECO:0000256" key="6">
    <source>
        <dbReference type="SAM" id="MobiDB-lite"/>
    </source>
</evidence>
<reference evidence="8" key="1">
    <citation type="submission" date="2023-07" db="EMBL/GenBank/DDBJ databases">
        <title>Sequencing the genomes of 1000 actinobacteria strains.</title>
        <authorList>
            <person name="Klenk H.-P."/>
        </authorList>
    </citation>
    <scope>NUCLEOTIDE SEQUENCE</scope>
    <source>
        <strain evidence="8">DSM 13988</strain>
    </source>
</reference>
<name>A0AAE3YH64_9MICC</name>
<organism evidence="8 9">
    <name type="scientific">Falsarthrobacter nasiphocae</name>
    <dbReference type="NCBI Taxonomy" id="189863"/>
    <lineage>
        <taxon>Bacteria</taxon>
        <taxon>Bacillati</taxon>
        <taxon>Actinomycetota</taxon>
        <taxon>Actinomycetes</taxon>
        <taxon>Micrococcales</taxon>
        <taxon>Micrococcaceae</taxon>
        <taxon>Falsarthrobacter</taxon>
    </lineage>
</organism>
<sequence>MNLMRTKSIEESLANAEEPGRTLKRSLNAWDLAIMGVAVAVGAGIFSVGAKTAAVAAGPAVTISFIIAAITCAFAIMCYAEFATAIPVAGSAYVFTYATIGEIAAWIIGWNLILELFTAGAVIAKYWGIYLSVVLEGFGLSVPATLPMGAGFEFTWGPFLIVAIFTTLLVLGTKMSARVGNVFTIIKVAVVLFVIVVGLSYFKAENLRPFIPESVPGQGVAGEVKQQAFISFLTGQAPAQYGFAGIITGAAIVFFAFVGFDVVATSAEEVKNPGKTLPRGIFGGLILTTALYLGVSLAITGMVSYKDLAKTKTPNLATAFDMVGAGWAAQIIALGSLIGLTTVIMVLLMGLARVVLAMSRDGLLPRALSVTSATRATPARLQIICGALVALVAGFTKVDLLEELINIGTLSAFVMVSIGVIVLRRKRPDLTPAYRVPGGPVIPVASALLCFYLMLNLKVESWIFFAIWLAIGFAIYFAYGRTHAVLGKPGYEAPAMGSVDNPASADNAHHGADVDRSAATPRRAAE</sequence>
<feature type="transmembrane region" description="Helical" evidence="7">
    <location>
        <begin position="241"/>
        <end position="260"/>
    </location>
</feature>
<dbReference type="Proteomes" id="UP001247307">
    <property type="component" value="Unassembled WGS sequence"/>
</dbReference>
<dbReference type="PANTHER" id="PTHR43243:SF4">
    <property type="entry name" value="CATIONIC AMINO ACID TRANSPORTER 4"/>
    <property type="match status" value="1"/>
</dbReference>
<evidence type="ECO:0000313" key="8">
    <source>
        <dbReference type="EMBL" id="MDR6891926.1"/>
    </source>
</evidence>
<accession>A0AAE3YH64</accession>
<evidence type="ECO:0000313" key="9">
    <source>
        <dbReference type="Proteomes" id="UP001247307"/>
    </source>
</evidence>
<dbReference type="EMBL" id="JAVDUI010000001">
    <property type="protein sequence ID" value="MDR6891926.1"/>
    <property type="molecule type" value="Genomic_DNA"/>
</dbReference>
<dbReference type="AlphaFoldDB" id="A0AAE3YH64"/>
<keyword evidence="5 7" id="KW-0472">Membrane</keyword>
<feature type="transmembrane region" description="Helical" evidence="7">
    <location>
        <begin position="29"/>
        <end position="48"/>
    </location>
</feature>
<keyword evidence="3 7" id="KW-0812">Transmembrane</keyword>
<evidence type="ECO:0000256" key="1">
    <source>
        <dbReference type="ARBA" id="ARBA00004141"/>
    </source>
</evidence>
<evidence type="ECO:0000256" key="2">
    <source>
        <dbReference type="ARBA" id="ARBA00022448"/>
    </source>
</evidence>
<feature type="region of interest" description="Disordered" evidence="6">
    <location>
        <begin position="502"/>
        <end position="526"/>
    </location>
</feature>
<keyword evidence="2" id="KW-0813">Transport</keyword>
<dbReference type="PIRSF" id="PIRSF006060">
    <property type="entry name" value="AA_transporter"/>
    <property type="match status" value="1"/>
</dbReference>
<dbReference type="Pfam" id="PF13520">
    <property type="entry name" value="AA_permease_2"/>
    <property type="match status" value="1"/>
</dbReference>
<comment type="subcellular location">
    <subcellularLocation>
        <location evidence="1">Membrane</location>
        <topology evidence="1">Multi-pass membrane protein</topology>
    </subcellularLocation>
</comment>
<protein>
    <submittedName>
        <fullName evidence="8">APA family basic amino acid/polyamine antiporter</fullName>
    </submittedName>
</protein>
<feature type="transmembrane region" description="Helical" evidence="7">
    <location>
        <begin position="60"/>
        <end position="82"/>
    </location>
</feature>
<evidence type="ECO:0000256" key="7">
    <source>
        <dbReference type="SAM" id="Phobius"/>
    </source>
</evidence>
<gene>
    <name evidence="8" type="ORF">J2S35_000866</name>
</gene>
<comment type="caution">
    <text evidence="8">The sequence shown here is derived from an EMBL/GenBank/DDBJ whole genome shotgun (WGS) entry which is preliminary data.</text>
</comment>
<dbReference type="Gene3D" id="1.20.1740.10">
    <property type="entry name" value="Amino acid/polyamine transporter I"/>
    <property type="match status" value="1"/>
</dbReference>
<feature type="compositionally biased region" description="Basic and acidic residues" evidence="6">
    <location>
        <begin position="507"/>
        <end position="516"/>
    </location>
</feature>
<dbReference type="PANTHER" id="PTHR43243">
    <property type="entry name" value="INNER MEMBRANE TRANSPORTER YGJI-RELATED"/>
    <property type="match status" value="1"/>
</dbReference>
<evidence type="ECO:0000256" key="5">
    <source>
        <dbReference type="ARBA" id="ARBA00023136"/>
    </source>
</evidence>
<keyword evidence="9" id="KW-1185">Reference proteome</keyword>
<dbReference type="RefSeq" id="WP_309850248.1">
    <property type="nucleotide sequence ID" value="NZ_BAAAIU010000041.1"/>
</dbReference>
<proteinExistence type="predicted"/>
<feature type="transmembrane region" description="Helical" evidence="7">
    <location>
        <begin position="461"/>
        <end position="479"/>
    </location>
</feature>
<evidence type="ECO:0000256" key="3">
    <source>
        <dbReference type="ARBA" id="ARBA00022692"/>
    </source>
</evidence>
<evidence type="ECO:0000256" key="4">
    <source>
        <dbReference type="ARBA" id="ARBA00022989"/>
    </source>
</evidence>
<feature type="transmembrane region" description="Helical" evidence="7">
    <location>
        <begin position="325"/>
        <end position="358"/>
    </location>
</feature>
<dbReference type="GO" id="GO:0016020">
    <property type="term" value="C:membrane"/>
    <property type="evidence" value="ECO:0007669"/>
    <property type="project" value="UniProtKB-SubCell"/>
</dbReference>
<keyword evidence="4 7" id="KW-1133">Transmembrane helix</keyword>
<feature type="transmembrane region" description="Helical" evidence="7">
    <location>
        <begin position="154"/>
        <end position="172"/>
    </location>
</feature>
<feature type="transmembrane region" description="Helical" evidence="7">
    <location>
        <begin position="404"/>
        <end position="424"/>
    </location>
</feature>
<feature type="transmembrane region" description="Helical" evidence="7">
    <location>
        <begin position="281"/>
        <end position="305"/>
    </location>
</feature>
<dbReference type="GO" id="GO:0015171">
    <property type="term" value="F:amino acid transmembrane transporter activity"/>
    <property type="evidence" value="ECO:0007669"/>
    <property type="project" value="TreeGrafter"/>
</dbReference>
<feature type="transmembrane region" description="Helical" evidence="7">
    <location>
        <begin position="436"/>
        <end position="455"/>
    </location>
</feature>
<feature type="transmembrane region" description="Helical" evidence="7">
    <location>
        <begin position="94"/>
        <end position="114"/>
    </location>
</feature>
<feature type="transmembrane region" description="Helical" evidence="7">
    <location>
        <begin position="126"/>
        <end position="148"/>
    </location>
</feature>
<feature type="transmembrane region" description="Helical" evidence="7">
    <location>
        <begin position="179"/>
        <end position="202"/>
    </location>
</feature>